<dbReference type="EMBL" id="PTIW01000018">
    <property type="protein sequence ID" value="PPK60624.1"/>
    <property type="molecule type" value="Genomic_DNA"/>
</dbReference>
<dbReference type="PROSITE" id="PS00595">
    <property type="entry name" value="AA_TRANSFER_CLASS_5"/>
    <property type="match status" value="1"/>
</dbReference>
<evidence type="ECO:0000256" key="2">
    <source>
        <dbReference type="ARBA" id="ARBA00002824"/>
    </source>
</evidence>
<evidence type="ECO:0000256" key="9">
    <source>
        <dbReference type="RuleBase" id="RU004504"/>
    </source>
</evidence>
<evidence type="ECO:0000313" key="15">
    <source>
        <dbReference type="Proteomes" id="UP000239861"/>
    </source>
</evidence>
<comment type="similarity">
    <text evidence="3">Belongs to the class-V pyridoxal-phosphate-dependent aminotransferase family. Csd subfamily.</text>
</comment>
<comment type="catalytic activity">
    <reaction evidence="8">
        <text>(sulfur carrier)-H + L-cysteine = (sulfur carrier)-SH + L-alanine</text>
        <dbReference type="Rhea" id="RHEA:43892"/>
        <dbReference type="Rhea" id="RHEA-COMP:14737"/>
        <dbReference type="Rhea" id="RHEA-COMP:14739"/>
        <dbReference type="ChEBI" id="CHEBI:29917"/>
        <dbReference type="ChEBI" id="CHEBI:35235"/>
        <dbReference type="ChEBI" id="CHEBI:57972"/>
        <dbReference type="ChEBI" id="CHEBI:64428"/>
        <dbReference type="EC" id="2.8.1.7"/>
    </reaction>
</comment>
<dbReference type="InterPro" id="IPR010970">
    <property type="entry name" value="Cys_dSase_SufS"/>
</dbReference>
<keyword evidence="6 11" id="KW-0808">Transferase</keyword>
<dbReference type="InterPro" id="IPR020578">
    <property type="entry name" value="Aminotrans_V_PyrdxlP_BS"/>
</dbReference>
<dbReference type="RefSeq" id="WP_079578663.1">
    <property type="nucleotide sequence ID" value="NZ_CP032101.1"/>
</dbReference>
<dbReference type="GO" id="GO:0030170">
    <property type="term" value="F:pyridoxal phosphate binding"/>
    <property type="evidence" value="ECO:0007669"/>
    <property type="project" value="InterPro"/>
</dbReference>
<dbReference type="AlphaFoldDB" id="A0A1T5C744"/>
<sequence length="394" mass="44670">MYKKDFPFFKNSSVVYLDNAATTQKPKEVVDKVVDYYTNFCSNTHRSNHGGANKATKEFEATRDTLKDFINAPQSKQIIFTKGVTESLNMIASTFAKEFKTIIISSLEHHSNITPWHMQGRTLHKGLEVVNAKDNLEFDFEHFEELLKNNPNSFVSITHVSNAFGVIHDIKKIAQLTHKYNSYLLVDAAQSLAHFEVDVQDLDVDFYAMSSHKTFGPTGVGALYIKENLLEKLPVYQTGGATINDVSFERSIMLDAPYKYEAGTQNIAGVIGFKKALDYLNKITLKEVYKLEHELCTYLYTQLKKVENIILYNDTKNSTGSRSFNIKNLNSEDIGILLDKMHIAVRAGHHCAQPIMKKLNIDGTIRVSIAFYNTKEDIDIFIKGLKKAILMLKD</sequence>
<dbReference type="EMBL" id="CP032101">
    <property type="protein sequence ID" value="AXX86563.1"/>
    <property type="molecule type" value="Genomic_DNA"/>
</dbReference>
<evidence type="ECO:0000256" key="5">
    <source>
        <dbReference type="ARBA" id="ARBA00021850"/>
    </source>
</evidence>
<dbReference type="Proteomes" id="UP000264693">
    <property type="component" value="Chromosome"/>
</dbReference>
<dbReference type="GO" id="GO:0006534">
    <property type="term" value="P:cysteine metabolic process"/>
    <property type="evidence" value="ECO:0007669"/>
    <property type="project" value="InterPro"/>
</dbReference>
<gene>
    <name evidence="11" type="primary">sufS</name>
    <name evidence="11" type="ORF">AMRN_0810</name>
    <name evidence="13" type="ORF">B0F89_11817</name>
    <name evidence="12" type="ORF">CPH92_01670</name>
</gene>
<keyword evidence="7" id="KW-0663">Pyridoxal phosphate</keyword>
<dbReference type="EC" id="2.8.1.7" evidence="4"/>
<evidence type="ECO:0000313" key="12">
    <source>
        <dbReference type="EMBL" id="PHO16405.1"/>
    </source>
</evidence>
<dbReference type="GO" id="GO:0016829">
    <property type="term" value="F:lyase activity"/>
    <property type="evidence" value="ECO:0007669"/>
    <property type="project" value="UniProtKB-KW"/>
</dbReference>
<dbReference type="PANTHER" id="PTHR43586">
    <property type="entry name" value="CYSTEINE DESULFURASE"/>
    <property type="match status" value="1"/>
</dbReference>
<evidence type="ECO:0000313" key="11">
    <source>
        <dbReference type="EMBL" id="AXX86563.1"/>
    </source>
</evidence>
<dbReference type="Proteomes" id="UP000239861">
    <property type="component" value="Unassembled WGS sequence"/>
</dbReference>
<evidence type="ECO:0000256" key="4">
    <source>
        <dbReference type="ARBA" id="ARBA00012239"/>
    </source>
</evidence>
<dbReference type="InterPro" id="IPR000192">
    <property type="entry name" value="Aminotrans_V_dom"/>
</dbReference>
<evidence type="ECO:0000256" key="1">
    <source>
        <dbReference type="ARBA" id="ARBA00001933"/>
    </source>
</evidence>
<dbReference type="PANTHER" id="PTHR43586:SF8">
    <property type="entry name" value="CYSTEINE DESULFURASE 1, CHLOROPLASTIC"/>
    <property type="match status" value="1"/>
</dbReference>
<dbReference type="GO" id="GO:0031071">
    <property type="term" value="F:cysteine desulfurase activity"/>
    <property type="evidence" value="ECO:0007669"/>
    <property type="project" value="UniProtKB-EC"/>
</dbReference>
<dbReference type="InterPro" id="IPR015422">
    <property type="entry name" value="PyrdxlP-dep_Trfase_small"/>
</dbReference>
<evidence type="ECO:0000313" key="16">
    <source>
        <dbReference type="Proteomes" id="UP000264693"/>
    </source>
</evidence>
<name>A0A1T5C744_9BACT</name>
<organism evidence="11 16">
    <name type="scientific">Malaciobacter marinus</name>
    <dbReference type="NCBI Taxonomy" id="505249"/>
    <lineage>
        <taxon>Bacteria</taxon>
        <taxon>Pseudomonadati</taxon>
        <taxon>Campylobacterota</taxon>
        <taxon>Epsilonproteobacteria</taxon>
        <taxon>Campylobacterales</taxon>
        <taxon>Arcobacteraceae</taxon>
        <taxon>Malaciobacter</taxon>
    </lineage>
</organism>
<dbReference type="SUPFAM" id="SSF53383">
    <property type="entry name" value="PLP-dependent transferases"/>
    <property type="match status" value="1"/>
</dbReference>
<reference evidence="11 16" key="4">
    <citation type="submission" date="2018-08" db="EMBL/GenBank/DDBJ databases">
        <title>Complete genome of the Arcobacter marinus type strain JCM 15502.</title>
        <authorList>
            <person name="Miller W.G."/>
            <person name="Yee E."/>
            <person name="Huynh S."/>
            <person name="Parker C.T."/>
        </authorList>
    </citation>
    <scope>NUCLEOTIDE SEQUENCE [LARGE SCALE GENOMIC DNA]</scope>
    <source>
        <strain evidence="11 16">JCM 15502</strain>
    </source>
</reference>
<reference evidence="14" key="1">
    <citation type="submission" date="2017-09" db="EMBL/GenBank/DDBJ databases">
        <title>Arcobacter canalis sp. nov., a new species isolated from a water canal contaminated with urban sewage.</title>
        <authorList>
            <person name="Perez-Cataluna A."/>
            <person name="Salas-Masso N."/>
            <person name="Figueras M.J."/>
        </authorList>
    </citation>
    <scope>NUCLEOTIDE SEQUENCE [LARGE SCALE GENOMIC DNA]</scope>
    <source>
        <strain evidence="14">CECT 7727</strain>
    </source>
</reference>
<evidence type="ECO:0000256" key="3">
    <source>
        <dbReference type="ARBA" id="ARBA00010447"/>
    </source>
</evidence>
<evidence type="ECO:0000313" key="14">
    <source>
        <dbReference type="Proteomes" id="UP000224740"/>
    </source>
</evidence>
<reference evidence="13 15" key="3">
    <citation type="submission" date="2018-02" db="EMBL/GenBank/DDBJ databases">
        <title>Subsurface microbial communities from deep shales in Ohio and West Virginia, USA.</title>
        <authorList>
            <person name="Wrighton K."/>
        </authorList>
    </citation>
    <scope>NUCLEOTIDE SEQUENCE [LARGE SCALE GENOMIC DNA]</scope>
    <source>
        <strain evidence="13 15">MARC-MIP3H16</strain>
    </source>
</reference>
<evidence type="ECO:0000313" key="13">
    <source>
        <dbReference type="EMBL" id="PPK60624.1"/>
    </source>
</evidence>
<dbReference type="PIRSF" id="PIRSF005572">
    <property type="entry name" value="NifS"/>
    <property type="match status" value="1"/>
</dbReference>
<dbReference type="InterPro" id="IPR015421">
    <property type="entry name" value="PyrdxlP-dep_Trfase_major"/>
</dbReference>
<dbReference type="InterPro" id="IPR015424">
    <property type="entry name" value="PyrdxlP-dep_Trfase"/>
</dbReference>
<keyword evidence="13" id="KW-0456">Lyase</keyword>
<dbReference type="Gene3D" id="3.90.1150.10">
    <property type="entry name" value="Aspartate Aminotransferase, domain 1"/>
    <property type="match status" value="1"/>
</dbReference>
<evidence type="ECO:0000256" key="8">
    <source>
        <dbReference type="ARBA" id="ARBA00050776"/>
    </source>
</evidence>
<dbReference type="Proteomes" id="UP000224740">
    <property type="component" value="Unassembled WGS sequence"/>
</dbReference>
<accession>A0A1T5C744</accession>
<dbReference type="STRING" id="505249.SAMN06295997_11918"/>
<dbReference type="EMBL" id="NXAO01000007">
    <property type="protein sequence ID" value="PHO16405.1"/>
    <property type="molecule type" value="Genomic_DNA"/>
</dbReference>
<dbReference type="Pfam" id="PF00266">
    <property type="entry name" value="Aminotran_5"/>
    <property type="match status" value="1"/>
</dbReference>
<reference evidence="12" key="2">
    <citation type="submission" date="2017-09" db="EMBL/GenBank/DDBJ databases">
        <authorList>
            <person name="Perez-Cataluna A."/>
            <person name="Figueras M.J."/>
            <person name="Salas-Masso N."/>
        </authorList>
    </citation>
    <scope>NUCLEOTIDE SEQUENCE</scope>
    <source>
        <strain evidence="12">CECT 7727</strain>
    </source>
</reference>
<dbReference type="InterPro" id="IPR016454">
    <property type="entry name" value="Cysteine_dSase"/>
</dbReference>
<evidence type="ECO:0000256" key="6">
    <source>
        <dbReference type="ARBA" id="ARBA00022679"/>
    </source>
</evidence>
<keyword evidence="14" id="KW-1185">Reference proteome</keyword>
<proteinExistence type="inferred from homology"/>
<comment type="cofactor">
    <cofactor evidence="1 9">
        <name>pyridoxal 5'-phosphate</name>
        <dbReference type="ChEBI" id="CHEBI:597326"/>
    </cofactor>
</comment>
<protein>
    <recommendedName>
        <fullName evidence="5">Probable cysteine desulfurase</fullName>
        <ecNumber evidence="4">2.8.1.7</ecNumber>
    </recommendedName>
</protein>
<dbReference type="Gene3D" id="3.40.640.10">
    <property type="entry name" value="Type I PLP-dependent aspartate aminotransferase-like (Major domain)"/>
    <property type="match status" value="1"/>
</dbReference>
<dbReference type="KEGG" id="amar:AMRN_0810"/>
<evidence type="ECO:0000259" key="10">
    <source>
        <dbReference type="Pfam" id="PF00266"/>
    </source>
</evidence>
<dbReference type="CDD" id="cd06453">
    <property type="entry name" value="SufS_like"/>
    <property type="match status" value="1"/>
</dbReference>
<evidence type="ECO:0000256" key="7">
    <source>
        <dbReference type="ARBA" id="ARBA00022898"/>
    </source>
</evidence>
<feature type="domain" description="Aminotransferase class V" evidence="10">
    <location>
        <begin position="15"/>
        <end position="381"/>
    </location>
</feature>
<comment type="function">
    <text evidence="2">Catalyzes the removal of elemental sulfur and selenium atoms from L-cysteine, L-cystine, L-selenocysteine, and L-selenocystine to produce L-alanine.</text>
</comment>